<dbReference type="Pfam" id="PF25568">
    <property type="entry name" value="AAA_lid_At3g28540"/>
    <property type="match status" value="1"/>
</dbReference>
<dbReference type="GO" id="GO:0006950">
    <property type="term" value="P:response to stress"/>
    <property type="evidence" value="ECO:0007669"/>
    <property type="project" value="UniProtKB-ARBA"/>
</dbReference>
<gene>
    <name evidence="9" type="ORF">SLEP1_g41293</name>
</gene>
<proteinExistence type="inferred from homology"/>
<evidence type="ECO:0000256" key="1">
    <source>
        <dbReference type="ARBA" id="ARBA00001946"/>
    </source>
</evidence>
<comment type="caution">
    <text evidence="9">The sequence shown here is derived from an EMBL/GenBank/DDBJ whole genome shotgun (WGS) entry which is preliminary data.</text>
</comment>
<dbReference type="GO" id="GO:0005524">
    <property type="term" value="F:ATP binding"/>
    <property type="evidence" value="ECO:0007669"/>
    <property type="project" value="UniProtKB-KW"/>
</dbReference>
<keyword evidence="10" id="KW-1185">Reference proteome</keyword>
<dbReference type="EMBL" id="BPVZ01000097">
    <property type="protein sequence ID" value="GKV32706.1"/>
    <property type="molecule type" value="Genomic_DNA"/>
</dbReference>
<dbReference type="InterPro" id="IPR058017">
    <property type="entry name" value="At3g28540-like_C"/>
</dbReference>
<dbReference type="Gene3D" id="3.40.50.300">
    <property type="entry name" value="P-loop containing nucleotide triphosphate hydrolases"/>
    <property type="match status" value="1"/>
</dbReference>
<dbReference type="SUPFAM" id="SSF52540">
    <property type="entry name" value="P-loop containing nucleoside triphosphate hydrolases"/>
    <property type="match status" value="1"/>
</dbReference>
<organism evidence="9 10">
    <name type="scientific">Rubroshorea leprosula</name>
    <dbReference type="NCBI Taxonomy" id="152421"/>
    <lineage>
        <taxon>Eukaryota</taxon>
        <taxon>Viridiplantae</taxon>
        <taxon>Streptophyta</taxon>
        <taxon>Embryophyta</taxon>
        <taxon>Tracheophyta</taxon>
        <taxon>Spermatophyta</taxon>
        <taxon>Magnoliopsida</taxon>
        <taxon>eudicotyledons</taxon>
        <taxon>Gunneridae</taxon>
        <taxon>Pentapetalae</taxon>
        <taxon>rosids</taxon>
        <taxon>malvids</taxon>
        <taxon>Malvales</taxon>
        <taxon>Dipterocarpaceae</taxon>
        <taxon>Rubroshorea</taxon>
    </lineage>
</organism>
<evidence type="ECO:0000256" key="7">
    <source>
        <dbReference type="RuleBase" id="RU003651"/>
    </source>
</evidence>
<dbReference type="Proteomes" id="UP001054252">
    <property type="component" value="Unassembled WGS sequence"/>
</dbReference>
<dbReference type="InterPro" id="IPR003959">
    <property type="entry name" value="ATPase_AAA_core"/>
</dbReference>
<evidence type="ECO:0000313" key="10">
    <source>
        <dbReference type="Proteomes" id="UP001054252"/>
    </source>
</evidence>
<sequence length="454" mass="52269">MPSISTILSAYASLSAAIMLFRTILSQMLPSEIRNYIFLKLSQSLSHFSPNFTFIVEERWEAVSNHTYRAVETYLPTIIATSIDSLLIGSANLLKPHNLDLRISVDCKIIDEFQGMKLEWSLFRETIKFYHRDELRYSYRLKCKKTERAKVMASYLPHIATTAQTILSMRENLHIYTYNKRNCGSGWESAIFKHPARFDTLAMDPERKAEIINDLEAFVRRKEFFWKVGRSWKRGYLLHGPPGTGKSSLVAAIANRLRYNIYDLQLQSVRSDAELRRLLTSITGRSILLVEDIDCSIKASLDRTKVRDEQEEYGEDEPDHRFSSSDPGITLSGLLNFTDGLWSSFEDERLIIFTTNDKDKLDPALLRPGRIDREIYMGYCTFAAFKQLADSYLQIDNDHLFATIENLLKEVSVTPAEVAQQLMKIDEPEGILESLIEFLKLRKGKLRSENEEGK</sequence>
<dbReference type="InterPro" id="IPR050747">
    <property type="entry name" value="Mitochondrial_chaperone_BCS1"/>
</dbReference>
<dbReference type="PROSITE" id="PS00674">
    <property type="entry name" value="AAA"/>
    <property type="match status" value="1"/>
</dbReference>
<name>A0AAV5L678_9ROSI</name>
<dbReference type="InterPro" id="IPR003593">
    <property type="entry name" value="AAA+_ATPase"/>
</dbReference>
<dbReference type="PANTHER" id="PTHR23070">
    <property type="entry name" value="BCS1 AAA-TYPE ATPASE"/>
    <property type="match status" value="1"/>
</dbReference>
<evidence type="ECO:0000259" key="8">
    <source>
        <dbReference type="SMART" id="SM00382"/>
    </source>
</evidence>
<dbReference type="InterPro" id="IPR003960">
    <property type="entry name" value="ATPase_AAA_CS"/>
</dbReference>
<keyword evidence="4 7" id="KW-0067">ATP-binding</keyword>
<dbReference type="Pfam" id="PF14363">
    <property type="entry name" value="AAA_assoc"/>
    <property type="match status" value="1"/>
</dbReference>
<evidence type="ECO:0000256" key="5">
    <source>
        <dbReference type="ARBA" id="ARBA00022842"/>
    </source>
</evidence>
<evidence type="ECO:0000313" key="9">
    <source>
        <dbReference type="EMBL" id="GKV32706.1"/>
    </source>
</evidence>
<comment type="similarity">
    <text evidence="2">Belongs to the AAA ATPase family. BCS1 subfamily.</text>
</comment>
<comment type="catalytic activity">
    <reaction evidence="6">
        <text>ATP + H2O = ADP + phosphate + H(+)</text>
        <dbReference type="Rhea" id="RHEA:13065"/>
        <dbReference type="ChEBI" id="CHEBI:15377"/>
        <dbReference type="ChEBI" id="CHEBI:15378"/>
        <dbReference type="ChEBI" id="CHEBI:30616"/>
        <dbReference type="ChEBI" id="CHEBI:43474"/>
        <dbReference type="ChEBI" id="CHEBI:456216"/>
    </reaction>
</comment>
<evidence type="ECO:0000256" key="4">
    <source>
        <dbReference type="ARBA" id="ARBA00022840"/>
    </source>
</evidence>
<dbReference type="Pfam" id="PF00004">
    <property type="entry name" value="AAA"/>
    <property type="match status" value="1"/>
</dbReference>
<protein>
    <recommendedName>
        <fullName evidence="8">AAA+ ATPase domain-containing protein</fullName>
    </recommendedName>
</protein>
<dbReference type="AlphaFoldDB" id="A0AAV5L678"/>
<evidence type="ECO:0000256" key="6">
    <source>
        <dbReference type="ARBA" id="ARBA00049360"/>
    </source>
</evidence>
<dbReference type="GO" id="GO:0016887">
    <property type="term" value="F:ATP hydrolysis activity"/>
    <property type="evidence" value="ECO:0007669"/>
    <property type="project" value="InterPro"/>
</dbReference>
<reference evidence="9 10" key="1">
    <citation type="journal article" date="2021" name="Commun. Biol.">
        <title>The genome of Shorea leprosula (Dipterocarpaceae) highlights the ecological relevance of drought in aseasonal tropical rainforests.</title>
        <authorList>
            <person name="Ng K.K.S."/>
            <person name="Kobayashi M.J."/>
            <person name="Fawcett J.A."/>
            <person name="Hatakeyama M."/>
            <person name="Paape T."/>
            <person name="Ng C.H."/>
            <person name="Ang C.C."/>
            <person name="Tnah L.H."/>
            <person name="Lee C.T."/>
            <person name="Nishiyama T."/>
            <person name="Sese J."/>
            <person name="O'Brien M.J."/>
            <person name="Copetti D."/>
            <person name="Mohd Noor M.I."/>
            <person name="Ong R.C."/>
            <person name="Putra M."/>
            <person name="Sireger I.Z."/>
            <person name="Indrioko S."/>
            <person name="Kosugi Y."/>
            <person name="Izuno A."/>
            <person name="Isagi Y."/>
            <person name="Lee S.L."/>
            <person name="Shimizu K.K."/>
        </authorList>
    </citation>
    <scope>NUCLEOTIDE SEQUENCE [LARGE SCALE GENOMIC DNA]</scope>
    <source>
        <strain evidence="9">214</strain>
    </source>
</reference>
<dbReference type="Gene3D" id="6.10.280.40">
    <property type="match status" value="1"/>
</dbReference>
<accession>A0AAV5L678</accession>
<keyword evidence="7" id="KW-0547">Nucleotide-binding</keyword>
<keyword evidence="3" id="KW-0378">Hydrolase</keyword>
<evidence type="ECO:0000256" key="3">
    <source>
        <dbReference type="ARBA" id="ARBA00022801"/>
    </source>
</evidence>
<dbReference type="InterPro" id="IPR027417">
    <property type="entry name" value="P-loop_NTPase"/>
</dbReference>
<dbReference type="InterPro" id="IPR025753">
    <property type="entry name" value="AAA_N_dom"/>
</dbReference>
<dbReference type="SMART" id="SM00382">
    <property type="entry name" value="AAA"/>
    <property type="match status" value="1"/>
</dbReference>
<keyword evidence="5" id="KW-0460">Magnesium</keyword>
<comment type="cofactor">
    <cofactor evidence="1">
        <name>Mg(2+)</name>
        <dbReference type="ChEBI" id="CHEBI:18420"/>
    </cofactor>
</comment>
<feature type="domain" description="AAA+ ATPase" evidence="8">
    <location>
        <begin position="232"/>
        <end position="381"/>
    </location>
</feature>
<evidence type="ECO:0000256" key="2">
    <source>
        <dbReference type="ARBA" id="ARBA00007448"/>
    </source>
</evidence>